<name>A0ABW4ZLS4_9SPHI</name>
<keyword evidence="5" id="KW-1185">Reference proteome</keyword>
<dbReference type="PANTHER" id="PTHR44591:SF3">
    <property type="entry name" value="RESPONSE REGULATORY DOMAIN-CONTAINING PROTEIN"/>
    <property type="match status" value="1"/>
</dbReference>
<gene>
    <name evidence="4" type="ORF">ACFSJU_11595</name>
</gene>
<dbReference type="EMBL" id="JBHUHZ010000001">
    <property type="protein sequence ID" value="MFD2163038.1"/>
    <property type="molecule type" value="Genomic_DNA"/>
</dbReference>
<organism evidence="4 5">
    <name type="scientific">Paradesertivirga mongoliensis</name>
    <dbReference type="NCBI Taxonomy" id="2100740"/>
    <lineage>
        <taxon>Bacteria</taxon>
        <taxon>Pseudomonadati</taxon>
        <taxon>Bacteroidota</taxon>
        <taxon>Sphingobacteriia</taxon>
        <taxon>Sphingobacteriales</taxon>
        <taxon>Sphingobacteriaceae</taxon>
        <taxon>Paradesertivirga</taxon>
    </lineage>
</organism>
<dbReference type="InterPro" id="IPR050595">
    <property type="entry name" value="Bact_response_regulator"/>
</dbReference>
<keyword evidence="1 2" id="KW-0597">Phosphoprotein</keyword>
<dbReference type="CDD" id="cd17546">
    <property type="entry name" value="REC_hyHK_CKI1_RcsC-like"/>
    <property type="match status" value="1"/>
</dbReference>
<evidence type="ECO:0000313" key="5">
    <source>
        <dbReference type="Proteomes" id="UP001597387"/>
    </source>
</evidence>
<reference evidence="5" key="1">
    <citation type="journal article" date="2019" name="Int. J. Syst. Evol. Microbiol.">
        <title>The Global Catalogue of Microorganisms (GCM) 10K type strain sequencing project: providing services to taxonomists for standard genome sequencing and annotation.</title>
        <authorList>
            <consortium name="The Broad Institute Genomics Platform"/>
            <consortium name="The Broad Institute Genome Sequencing Center for Infectious Disease"/>
            <person name="Wu L."/>
            <person name="Ma J."/>
        </authorList>
    </citation>
    <scope>NUCLEOTIDE SEQUENCE [LARGE SCALE GENOMIC DNA]</scope>
    <source>
        <strain evidence="5">KCTC 42217</strain>
    </source>
</reference>
<proteinExistence type="predicted"/>
<sequence length="144" mass="16293">MVQNMSHLNVLKSQLENWGVSFASASSGHQAFELLAKETDLNFVFVDINLPEVNGIEVARKIRDKYPNLLIVLLSIVGDENKVKYPGLFNSVLTKPVKYDQFLRLVQEQLKGITNGIEIDQKRKSLLPANFGKIFPLNILLARR</sequence>
<evidence type="ECO:0000256" key="1">
    <source>
        <dbReference type="ARBA" id="ARBA00022553"/>
    </source>
</evidence>
<evidence type="ECO:0000259" key="3">
    <source>
        <dbReference type="PROSITE" id="PS50110"/>
    </source>
</evidence>
<dbReference type="InterPro" id="IPR011006">
    <property type="entry name" value="CheY-like_superfamily"/>
</dbReference>
<dbReference type="RefSeq" id="WP_379125821.1">
    <property type="nucleotide sequence ID" value="NZ_JBHUHZ010000001.1"/>
</dbReference>
<dbReference type="PROSITE" id="PS50110">
    <property type="entry name" value="RESPONSE_REGULATORY"/>
    <property type="match status" value="1"/>
</dbReference>
<feature type="modified residue" description="4-aspartylphosphate" evidence="2">
    <location>
        <position position="47"/>
    </location>
</feature>
<evidence type="ECO:0000256" key="2">
    <source>
        <dbReference type="PROSITE-ProRule" id="PRU00169"/>
    </source>
</evidence>
<dbReference type="PANTHER" id="PTHR44591">
    <property type="entry name" value="STRESS RESPONSE REGULATOR PROTEIN 1"/>
    <property type="match status" value="1"/>
</dbReference>
<dbReference type="InterPro" id="IPR001789">
    <property type="entry name" value="Sig_transdc_resp-reg_receiver"/>
</dbReference>
<evidence type="ECO:0000313" key="4">
    <source>
        <dbReference type="EMBL" id="MFD2163038.1"/>
    </source>
</evidence>
<comment type="caution">
    <text evidence="4">The sequence shown here is derived from an EMBL/GenBank/DDBJ whole genome shotgun (WGS) entry which is preliminary data.</text>
</comment>
<dbReference type="Proteomes" id="UP001597387">
    <property type="component" value="Unassembled WGS sequence"/>
</dbReference>
<dbReference type="SMART" id="SM00448">
    <property type="entry name" value="REC"/>
    <property type="match status" value="1"/>
</dbReference>
<dbReference type="Pfam" id="PF00072">
    <property type="entry name" value="Response_reg"/>
    <property type="match status" value="1"/>
</dbReference>
<dbReference type="SUPFAM" id="SSF52172">
    <property type="entry name" value="CheY-like"/>
    <property type="match status" value="1"/>
</dbReference>
<accession>A0ABW4ZLS4</accession>
<protein>
    <submittedName>
        <fullName evidence="4">Response regulator</fullName>
    </submittedName>
</protein>
<dbReference type="Gene3D" id="3.40.50.2300">
    <property type="match status" value="1"/>
</dbReference>
<feature type="domain" description="Response regulatory" evidence="3">
    <location>
        <begin position="1"/>
        <end position="110"/>
    </location>
</feature>